<dbReference type="EMBL" id="VKKG01000002">
    <property type="protein sequence ID" value="TRY18867.1"/>
    <property type="molecule type" value="Genomic_DNA"/>
</dbReference>
<dbReference type="InterPro" id="IPR013785">
    <property type="entry name" value="Aldolase_TIM"/>
</dbReference>
<organism evidence="1 2">
    <name type="scientific">Tessaracoccus rhinocerotis</name>
    <dbReference type="NCBI Taxonomy" id="1689449"/>
    <lineage>
        <taxon>Bacteria</taxon>
        <taxon>Bacillati</taxon>
        <taxon>Actinomycetota</taxon>
        <taxon>Actinomycetes</taxon>
        <taxon>Propionibacteriales</taxon>
        <taxon>Propionibacteriaceae</taxon>
        <taxon>Tessaracoccus</taxon>
    </lineage>
</organism>
<evidence type="ECO:0000313" key="2">
    <source>
        <dbReference type="Proteomes" id="UP000317638"/>
    </source>
</evidence>
<dbReference type="Gene3D" id="3.20.20.70">
    <property type="entry name" value="Aldolase class I"/>
    <property type="match status" value="1"/>
</dbReference>
<dbReference type="AlphaFoldDB" id="A0A553K2D9"/>
<sequence length="225" mass="24135">MTALMSLGSRLALARVALHARSDQSDIDRLAPVIRAGVDLLVLEASGDDSRDADTLGAFREVYAHVPLLLATTNGDCAEDASADVVHLERPGWKLWGSYPRGHQWSLLGRNACDARTVRRPGDEWQYLFVGPLTADDTDSPPFVEAVSRQRPFSSEALPWFVLGDFSAQSVAPFLAAGARRVALTDAVLDDPDAVARVGAVRAAVEHAWSSDADAKAYRLAAAGL</sequence>
<dbReference type="RefSeq" id="WP_143937759.1">
    <property type="nucleotide sequence ID" value="NZ_VKKG01000002.1"/>
</dbReference>
<comment type="caution">
    <text evidence="1">The sequence shown here is derived from an EMBL/GenBank/DDBJ whole genome shotgun (WGS) entry which is preliminary data.</text>
</comment>
<keyword evidence="2" id="KW-1185">Reference proteome</keyword>
<gene>
    <name evidence="1" type="ORF">FOJ82_07090</name>
</gene>
<protein>
    <submittedName>
        <fullName evidence="1">Uncharacterized protein</fullName>
    </submittedName>
</protein>
<accession>A0A553K2D9</accession>
<evidence type="ECO:0000313" key="1">
    <source>
        <dbReference type="EMBL" id="TRY18867.1"/>
    </source>
</evidence>
<reference evidence="1 2" key="1">
    <citation type="submission" date="2019-07" db="EMBL/GenBank/DDBJ databases">
        <authorList>
            <person name="Zhou L.-Y."/>
        </authorList>
    </citation>
    <scope>NUCLEOTIDE SEQUENCE [LARGE SCALE GENOMIC DNA]</scope>
    <source>
        <strain evidence="1 2">YIM 101269</strain>
    </source>
</reference>
<dbReference type="InterPro" id="IPR036206">
    <property type="entry name" value="ThiamineP_synth_sf"/>
</dbReference>
<dbReference type="Proteomes" id="UP000317638">
    <property type="component" value="Unassembled WGS sequence"/>
</dbReference>
<dbReference type="SUPFAM" id="SSF51391">
    <property type="entry name" value="Thiamin phosphate synthase"/>
    <property type="match status" value="1"/>
</dbReference>
<name>A0A553K2D9_9ACTN</name>
<dbReference type="OrthoDB" id="3727214at2"/>
<proteinExistence type="predicted"/>